<evidence type="ECO:0000313" key="2">
    <source>
        <dbReference type="EMBL" id="XBO69532.1"/>
    </source>
</evidence>
<protein>
    <submittedName>
        <fullName evidence="2">DUF3971 domain-containing protein</fullName>
    </submittedName>
</protein>
<dbReference type="RefSeq" id="WP_348826673.1">
    <property type="nucleotide sequence ID" value="NZ_CP098827.1"/>
</dbReference>
<sequence>MRPIRLLTRWLLTLVAVVLAMAALLSLVLRVSLGQVDRLEDRLVEMIASRFEAETHLVSLEGSLHGLDPGLTLDGLRLEAEDATGSYPLLQVERGEVRLDTLASLDEGLPVVDKAHFQGVTLHLYQDRERRWLWPQPARIPPELMPEGQFDLERLDFWVGVMLRQRAWVDDLRVVLHGRREVTTLHAPRLLMTGDEMRTHIEGEVFIEDRDAEAMEIVMALTPGSREASNFSAALQGTMQLDSLTGLSRLIGIEDVLRFDEASGDATVWARWDNGRLADVRLDVLAPRLALNQRDEMAAAVAQEMGEGSPGGIVLNGAELRGQWLRRDVDDWEAWFEGDAEDVSWTGDDGETAPEGGALPQYWHVASRENGWWANASGFELGALAQWRERLRLPEGLARAVDALKPRGQVTGLGFGRLDDEWRARVSALGVEVDPWESAPGGGPLDVWVEADGTRGRVDFVDAGQASMHFPELFAAPMQLDYATGEVIWSYDGPRSFVSGRDLKVGWRDAEVEGGFGLAIAADRRGGFGLELDMRDVNARDIALSEWLPMPLLRNDVDAELADWLASGLAGRVPQGQLRLHVPLREQDDLDSEKLDSSLSLDLDIVEGRVPYAEGWPALTNVSGHLSVEDDSLEARVDHAESQGVKTEGASVKLADEVLSVEGPLSASLTQLLAFLEEMPVEGAEAASNWRGEGSVTGQLSLSLPMADPDALDLKVEADARASRVVHQGTELEFENVSGPLTWSQQGEEGGLSGRLEGQVLGGSVAADLQGRNDSVALSGRADAPALLDWAGLEPGVLLSGSFPWQGRLELDAQRLSLESTLEGLSIELPAPLGKRATQTVPLKLDLSLGDSPVLSGQYGRDVGARWRAAGPGGSQGQLWVGRAAPGAWPGEPGWSVLAYLQRLDLGAWADALKPLAGAMPEGGSSGGGGAGLSRLEARTDCLSDGDRCLGTLTIDASPRFSRGARQWQAALGGSLVDGQVTYRPGTTQPLVLDLDRLVLDNLIPESGKTAVQGAESGSLFGELEVASAPAAFPQRVRELPDGRLDIDNILYQGNRVGPFNGAWRSSSDRLSVEPVSLTLGEVTAEGSLVWEASGSQASLTRSRLALTGGDPGTALAALGQDVAVRAERLDVDSQLAWPGAPWQFALARSRGSLNVDMVDGTFANISSPSAKVVGLLNVDNLLRRLRLDFSDVTGEGTAFDRVSGAATLYGGVLETEGPIRIDGPATDFTLDGSADLARRQLDLMLGVTVPVSNNLPLAAVAVGAPVVGGALFVADKLFGDVIDRVTRIHYLVQGPWTSPRITLESAQ</sequence>
<organism evidence="2">
    <name type="scientific">Halomonas sp. RT37</name>
    <dbReference type="NCBI Taxonomy" id="2950872"/>
    <lineage>
        <taxon>Bacteria</taxon>
        <taxon>Pseudomonadati</taxon>
        <taxon>Pseudomonadota</taxon>
        <taxon>Gammaproteobacteria</taxon>
        <taxon>Oceanospirillales</taxon>
        <taxon>Halomonadaceae</taxon>
        <taxon>Halomonas</taxon>
    </lineage>
</organism>
<gene>
    <name evidence="2" type="ORF">NFG58_12940</name>
</gene>
<dbReference type="InterPro" id="IPR025263">
    <property type="entry name" value="YhdP_central"/>
</dbReference>
<reference evidence="2" key="1">
    <citation type="submission" date="2022-06" db="EMBL/GenBank/DDBJ databases">
        <title>A novel DMS-producing enzyme.</title>
        <authorList>
            <person name="Zhang Y."/>
        </authorList>
    </citation>
    <scope>NUCLEOTIDE SEQUENCE</scope>
    <source>
        <strain evidence="2">RT37</strain>
    </source>
</reference>
<name>A0AAU7KDL6_9GAMM</name>
<dbReference type="PANTHER" id="PTHR38690">
    <property type="entry name" value="PROTEASE-RELATED"/>
    <property type="match status" value="1"/>
</dbReference>
<proteinExistence type="predicted"/>
<dbReference type="EMBL" id="CP098827">
    <property type="protein sequence ID" value="XBO69532.1"/>
    <property type="molecule type" value="Genomic_DNA"/>
</dbReference>
<dbReference type="PANTHER" id="PTHR38690:SF1">
    <property type="entry name" value="PROTEASE"/>
    <property type="match status" value="1"/>
</dbReference>
<dbReference type="Pfam" id="PF13116">
    <property type="entry name" value="YhdP"/>
    <property type="match status" value="1"/>
</dbReference>
<feature type="domain" description="YhdP central" evidence="1">
    <location>
        <begin position="1"/>
        <end position="1302"/>
    </location>
</feature>
<evidence type="ECO:0000259" key="1">
    <source>
        <dbReference type="Pfam" id="PF13116"/>
    </source>
</evidence>
<accession>A0AAU7KDL6</accession>
<dbReference type="InterPro" id="IPR011836">
    <property type="entry name" value="YhdP"/>
</dbReference>